<proteinExistence type="predicted"/>
<evidence type="ECO:0000256" key="1">
    <source>
        <dbReference type="SAM" id="Phobius"/>
    </source>
</evidence>
<gene>
    <name evidence="3" type="ORF">A0131_04685</name>
    <name evidence="4" type="ORF">A0131_11485</name>
    <name evidence="2" type="ORF">SKL01_21330</name>
</gene>
<dbReference type="EMBL" id="LUGM01000002">
    <property type="protein sequence ID" value="KYH14093.1"/>
    <property type="molecule type" value="Genomic_DNA"/>
</dbReference>
<evidence type="ECO:0000313" key="4">
    <source>
        <dbReference type="EMBL" id="KYH15684.1"/>
    </source>
</evidence>
<evidence type="ECO:0000313" key="2">
    <source>
        <dbReference type="EMBL" id="GEP82955.1"/>
    </source>
</evidence>
<dbReference type="GeneID" id="69903794"/>
<accession>A0A151A7K8</accession>
<comment type="caution">
    <text evidence="4">The sequence shown here is derived from an EMBL/GenBank/DDBJ whole genome shotgun (WGS) entry which is preliminary data.</text>
</comment>
<dbReference type="Pfam" id="PF05656">
    <property type="entry name" value="DUF805"/>
    <property type="match status" value="1"/>
</dbReference>
<dbReference type="AlphaFoldDB" id="A0A151A7K8"/>
<dbReference type="GO" id="GO:0005886">
    <property type="term" value="C:plasma membrane"/>
    <property type="evidence" value="ECO:0007669"/>
    <property type="project" value="TreeGrafter"/>
</dbReference>
<keyword evidence="6" id="KW-1185">Reference proteome</keyword>
<feature type="transmembrane region" description="Helical" evidence="1">
    <location>
        <begin position="84"/>
        <end position="101"/>
    </location>
</feature>
<dbReference type="PANTHER" id="PTHR34980:SF2">
    <property type="entry name" value="INNER MEMBRANE PROTEIN YHAH-RELATED"/>
    <property type="match status" value="1"/>
</dbReference>
<dbReference type="EMBL" id="LUGM01000001">
    <property type="protein sequence ID" value="KYH15684.1"/>
    <property type="molecule type" value="Genomic_DNA"/>
</dbReference>
<dbReference type="InterPro" id="IPR008523">
    <property type="entry name" value="DUF805"/>
</dbReference>
<feature type="transmembrane region" description="Helical" evidence="1">
    <location>
        <begin position="24"/>
        <end position="45"/>
    </location>
</feature>
<protein>
    <submittedName>
        <fullName evidence="2">DUF805 domain-containing protein</fullName>
    </submittedName>
</protein>
<dbReference type="PANTHER" id="PTHR34980">
    <property type="entry name" value="INNER MEMBRANE PROTEIN-RELATED-RELATED"/>
    <property type="match status" value="1"/>
</dbReference>
<keyword evidence="1" id="KW-1133">Transmembrane helix</keyword>
<keyword evidence="1" id="KW-0472">Membrane</keyword>
<reference evidence="2 6" key="2">
    <citation type="submission" date="2019-07" db="EMBL/GenBank/DDBJ databases">
        <title>Whole genome shotgun sequence of Staphylococcus kloosii NBRC 109624.</title>
        <authorList>
            <person name="Hosoyama A."/>
            <person name="Uohara A."/>
            <person name="Ohji S."/>
            <person name="Ichikawa N."/>
        </authorList>
    </citation>
    <scope>NUCLEOTIDE SEQUENCE [LARGE SCALE GENOMIC DNA]</scope>
    <source>
        <strain evidence="2 6">NBRC 109624</strain>
    </source>
</reference>
<dbReference type="Proteomes" id="UP000075418">
    <property type="component" value="Unassembled WGS sequence"/>
</dbReference>
<evidence type="ECO:0000313" key="6">
    <source>
        <dbReference type="Proteomes" id="UP000321040"/>
    </source>
</evidence>
<organism evidence="4 5">
    <name type="scientific">Staphylococcus kloosii</name>
    <dbReference type="NCBI Taxonomy" id="29384"/>
    <lineage>
        <taxon>Bacteria</taxon>
        <taxon>Bacillati</taxon>
        <taxon>Bacillota</taxon>
        <taxon>Bacilli</taxon>
        <taxon>Bacillales</taxon>
        <taxon>Staphylococcaceae</taxon>
        <taxon>Staphylococcus</taxon>
    </lineage>
</organism>
<dbReference type="RefSeq" id="WP_061853434.1">
    <property type="nucleotide sequence ID" value="NZ_BKAQ01000019.1"/>
</dbReference>
<feature type="transmembrane region" description="Helical" evidence="1">
    <location>
        <begin position="51"/>
        <end position="72"/>
    </location>
</feature>
<dbReference type="Proteomes" id="UP000321040">
    <property type="component" value="Unassembled WGS sequence"/>
</dbReference>
<keyword evidence="1" id="KW-0812">Transmembrane</keyword>
<name>A0A151A7K8_9STAP</name>
<reference evidence="4 5" key="1">
    <citation type="submission" date="2016-02" db="EMBL/GenBank/DDBJ databases">
        <title>Draft genome sequence of hydrocarbon degrading Staphylococcus saprophyticus Strain CNV2, isolated from crude-oil contaminated soil from Noonmati Oil Refinery, Guwahati, Assam, India.</title>
        <authorList>
            <person name="Mukherjee A."/>
            <person name="Chettri B."/>
            <person name="Langpoklakpam J."/>
            <person name="Singh A.K."/>
            <person name="Chattopadhyay D.J."/>
        </authorList>
    </citation>
    <scope>NUCLEOTIDE SEQUENCE [LARGE SCALE GENOMIC DNA]</scope>
    <source>
        <strain evidence="4 5">CNV2</strain>
    </source>
</reference>
<dbReference type="KEGG" id="skl:C7J89_00450"/>
<dbReference type="EMBL" id="BKAQ01000019">
    <property type="protein sequence ID" value="GEP82955.1"/>
    <property type="molecule type" value="Genomic_DNA"/>
</dbReference>
<evidence type="ECO:0000313" key="3">
    <source>
        <dbReference type="EMBL" id="KYH14093.1"/>
    </source>
</evidence>
<evidence type="ECO:0000313" key="5">
    <source>
        <dbReference type="Proteomes" id="UP000075418"/>
    </source>
</evidence>
<dbReference type="OrthoDB" id="9812349at2"/>
<feature type="transmembrane region" description="Helical" evidence="1">
    <location>
        <begin position="121"/>
        <end position="143"/>
    </location>
</feature>
<sequence length="161" mass="18575">MLHYYKLYWLNAFKIHGRSRRKEFWYPVLVNIIITIIAGILNSFLPIPKGLSYTIGIIFSIANYIPSFTVMVRRFHDTGMTMKIPMILYIFMILDDISDVIPKSNFKFDLNFNNALNITISIIIIVIVAAFLILCIFSLAVCCTRGNEYSNKYGANPKYVN</sequence>